<dbReference type="RefSeq" id="WP_078930415.1">
    <property type="nucleotide sequence ID" value="NZ_FUXC01000002.1"/>
</dbReference>
<evidence type="ECO:0000313" key="3">
    <source>
        <dbReference type="Proteomes" id="UP000190395"/>
    </source>
</evidence>
<protein>
    <submittedName>
        <fullName evidence="2">Putative transposase</fullName>
    </submittedName>
</protein>
<evidence type="ECO:0000259" key="1">
    <source>
        <dbReference type="SMART" id="SM01321"/>
    </source>
</evidence>
<organism evidence="2 3">
    <name type="scientific">Treponema berlinense</name>
    <dbReference type="NCBI Taxonomy" id="225004"/>
    <lineage>
        <taxon>Bacteria</taxon>
        <taxon>Pseudomonadati</taxon>
        <taxon>Spirochaetota</taxon>
        <taxon>Spirochaetia</taxon>
        <taxon>Spirochaetales</taxon>
        <taxon>Treponemataceae</taxon>
        <taxon>Treponema</taxon>
    </lineage>
</organism>
<dbReference type="SUPFAM" id="SSF143422">
    <property type="entry name" value="Transposase IS200-like"/>
    <property type="match status" value="1"/>
</dbReference>
<dbReference type="Pfam" id="PF01797">
    <property type="entry name" value="Y1_Tnp"/>
    <property type="match status" value="1"/>
</dbReference>
<dbReference type="SMART" id="SM01321">
    <property type="entry name" value="Y1_Tnp"/>
    <property type="match status" value="1"/>
</dbReference>
<dbReference type="NCBIfam" id="NF033573">
    <property type="entry name" value="transpos_IS200"/>
    <property type="match status" value="1"/>
</dbReference>
<sequence length="141" mass="16285">MANIRDSLSHTKWLCKYHIVFTPKSIGQILRQLCGYKGVEIIEGHLMPDHIHMLVSIPPKYSVSQFMGYLKGKSSLMIFDKHANLKYKFGNRHFWAEGYYVSTVGLNEATIAKYIREQEAHDIAMDKLTEKEYEAPFKGSK</sequence>
<dbReference type="GO" id="GO:0003677">
    <property type="term" value="F:DNA binding"/>
    <property type="evidence" value="ECO:0007669"/>
    <property type="project" value="InterPro"/>
</dbReference>
<dbReference type="GeneID" id="303366944"/>
<dbReference type="Proteomes" id="UP000190395">
    <property type="component" value="Unassembled WGS sequence"/>
</dbReference>
<dbReference type="GO" id="GO:0006313">
    <property type="term" value="P:DNA transposition"/>
    <property type="evidence" value="ECO:0007669"/>
    <property type="project" value="InterPro"/>
</dbReference>
<reference evidence="2 3" key="1">
    <citation type="submission" date="2017-02" db="EMBL/GenBank/DDBJ databases">
        <authorList>
            <person name="Peterson S.W."/>
        </authorList>
    </citation>
    <scope>NUCLEOTIDE SEQUENCE [LARGE SCALE GENOMIC DNA]</scope>
    <source>
        <strain evidence="2 3">ATCC BAA-909</strain>
    </source>
</reference>
<dbReference type="EMBL" id="FUXC01000002">
    <property type="protein sequence ID" value="SJZ57940.1"/>
    <property type="molecule type" value="Genomic_DNA"/>
</dbReference>
<dbReference type="PANTHER" id="PTHR33360">
    <property type="entry name" value="TRANSPOSASE FOR INSERTION SEQUENCE ELEMENT IS200"/>
    <property type="match status" value="1"/>
</dbReference>
<gene>
    <name evidence="2" type="ORF">SAMN02745152_00678</name>
</gene>
<feature type="domain" description="Transposase IS200-like" evidence="1">
    <location>
        <begin position="12"/>
        <end position="118"/>
    </location>
</feature>
<dbReference type="InterPro" id="IPR002686">
    <property type="entry name" value="Transposase_17"/>
</dbReference>
<accession>A0A1T4LT83</accession>
<dbReference type="InterPro" id="IPR036515">
    <property type="entry name" value="Transposase_17_sf"/>
</dbReference>
<keyword evidence="3" id="KW-1185">Reference proteome</keyword>
<proteinExistence type="predicted"/>
<dbReference type="Gene3D" id="3.30.70.1290">
    <property type="entry name" value="Transposase IS200-like"/>
    <property type="match status" value="1"/>
</dbReference>
<evidence type="ECO:0000313" key="2">
    <source>
        <dbReference type="EMBL" id="SJZ57940.1"/>
    </source>
</evidence>
<dbReference type="GO" id="GO:0004803">
    <property type="term" value="F:transposase activity"/>
    <property type="evidence" value="ECO:0007669"/>
    <property type="project" value="InterPro"/>
</dbReference>
<dbReference type="OrthoDB" id="9798161at2"/>
<dbReference type="AlphaFoldDB" id="A0A1T4LT83"/>
<dbReference type="PANTHER" id="PTHR33360:SF2">
    <property type="entry name" value="TRANSPOSASE FOR INSERTION SEQUENCE ELEMENT IS200"/>
    <property type="match status" value="1"/>
</dbReference>
<name>A0A1T4LT83_9SPIR</name>